<feature type="compositionally biased region" description="Polar residues" evidence="1">
    <location>
        <begin position="1"/>
        <end position="25"/>
    </location>
</feature>
<organism evidence="2 3">
    <name type="scientific">Allacma fusca</name>
    <dbReference type="NCBI Taxonomy" id="39272"/>
    <lineage>
        <taxon>Eukaryota</taxon>
        <taxon>Metazoa</taxon>
        <taxon>Ecdysozoa</taxon>
        <taxon>Arthropoda</taxon>
        <taxon>Hexapoda</taxon>
        <taxon>Collembola</taxon>
        <taxon>Symphypleona</taxon>
        <taxon>Sminthuridae</taxon>
        <taxon>Allacma</taxon>
    </lineage>
</organism>
<feature type="compositionally biased region" description="Polar residues" evidence="1">
    <location>
        <begin position="62"/>
        <end position="75"/>
    </location>
</feature>
<reference evidence="2" key="1">
    <citation type="submission" date="2021-06" db="EMBL/GenBank/DDBJ databases">
        <authorList>
            <person name="Hodson N. C."/>
            <person name="Mongue J. A."/>
            <person name="Jaron S. K."/>
        </authorList>
    </citation>
    <scope>NUCLEOTIDE SEQUENCE</scope>
</reference>
<feature type="region of interest" description="Disordered" evidence="1">
    <location>
        <begin position="1"/>
        <end position="75"/>
    </location>
</feature>
<gene>
    <name evidence="2" type="ORF">AFUS01_LOCUS7035</name>
</gene>
<keyword evidence="3" id="KW-1185">Reference proteome</keyword>
<dbReference type="AlphaFoldDB" id="A0A8J2JCD6"/>
<evidence type="ECO:0000313" key="3">
    <source>
        <dbReference type="Proteomes" id="UP000708208"/>
    </source>
</evidence>
<name>A0A8J2JCD6_9HEXA</name>
<evidence type="ECO:0000313" key="2">
    <source>
        <dbReference type="EMBL" id="CAG7717580.1"/>
    </source>
</evidence>
<dbReference type="EMBL" id="CAJVCH010047076">
    <property type="protein sequence ID" value="CAG7717580.1"/>
    <property type="molecule type" value="Genomic_DNA"/>
</dbReference>
<proteinExistence type="predicted"/>
<protein>
    <submittedName>
        <fullName evidence="2">Uncharacterized protein</fullName>
    </submittedName>
</protein>
<evidence type="ECO:0000256" key="1">
    <source>
        <dbReference type="SAM" id="MobiDB-lite"/>
    </source>
</evidence>
<accession>A0A8J2JCD6</accession>
<comment type="caution">
    <text evidence="2">The sequence shown here is derived from an EMBL/GenBank/DDBJ whole genome shotgun (WGS) entry which is preliminary data.</text>
</comment>
<feature type="non-terminal residue" evidence="2">
    <location>
        <position position="75"/>
    </location>
</feature>
<dbReference type="Proteomes" id="UP000708208">
    <property type="component" value="Unassembled WGS sequence"/>
</dbReference>
<sequence length="75" mass="8390">MHTDANQITTTDRPPPSTTVRSIPRSSEGRDQTHPQQSLITRRKRSWSLGTGIGEVEPLPSSEENSIFSNYNKPI</sequence>